<keyword evidence="7" id="KW-0869">Chloride channel</keyword>
<dbReference type="Gene3D" id="1.10.3080.10">
    <property type="entry name" value="Clc chloride channel"/>
    <property type="match status" value="1"/>
</dbReference>
<dbReference type="Pfam" id="PF00571">
    <property type="entry name" value="CBS"/>
    <property type="match status" value="2"/>
</dbReference>
<keyword evidence="2" id="KW-0813">Transport</keyword>
<dbReference type="EMBL" id="JAKGTH010000006">
    <property type="protein sequence ID" value="MCF4100315.1"/>
    <property type="molecule type" value="Genomic_DNA"/>
</dbReference>
<dbReference type="Pfam" id="PF00654">
    <property type="entry name" value="Voltage_CLC"/>
    <property type="match status" value="1"/>
</dbReference>
<reference evidence="13" key="1">
    <citation type="submission" date="2022-01" db="EMBL/GenBank/DDBJ databases">
        <title>Gillisia lutea sp. nov., isolated from marine plastic residues from the Malvarosa beach (Valencia, Spain).</title>
        <authorList>
            <person name="Vidal-Verdu A."/>
            <person name="Molina-Menor E."/>
            <person name="Satari L."/>
            <person name="Pascual J."/>
            <person name="Pereto J."/>
            <person name="Porcar M."/>
        </authorList>
    </citation>
    <scope>NUCLEOTIDE SEQUENCE</scope>
    <source>
        <strain evidence="13">M10.2A</strain>
    </source>
</reference>
<dbReference type="InterPro" id="IPR000644">
    <property type="entry name" value="CBS_dom"/>
</dbReference>
<protein>
    <submittedName>
        <fullName evidence="13">Chloride channel protein</fullName>
    </submittedName>
</protein>
<dbReference type="CDD" id="cd00400">
    <property type="entry name" value="Voltage_gated_ClC"/>
    <property type="match status" value="1"/>
</dbReference>
<evidence type="ECO:0000313" key="13">
    <source>
        <dbReference type="EMBL" id="MCF4100315.1"/>
    </source>
</evidence>
<dbReference type="PANTHER" id="PTHR43427:SF6">
    <property type="entry name" value="CHLORIDE CHANNEL PROTEIN CLC-E"/>
    <property type="match status" value="1"/>
</dbReference>
<keyword evidence="10" id="KW-0129">CBS domain</keyword>
<dbReference type="InterPro" id="IPR001807">
    <property type="entry name" value="ClC"/>
</dbReference>
<dbReference type="PROSITE" id="PS51371">
    <property type="entry name" value="CBS"/>
    <property type="match status" value="2"/>
</dbReference>
<feature type="transmembrane region" description="Helical" evidence="11">
    <location>
        <begin position="269"/>
        <end position="287"/>
    </location>
</feature>
<keyword evidence="14" id="KW-1185">Reference proteome</keyword>
<feature type="transmembrane region" description="Helical" evidence="11">
    <location>
        <begin position="193"/>
        <end position="215"/>
    </location>
</feature>
<organism evidence="13 14">
    <name type="scientific">Gillisia lutea</name>
    <dbReference type="NCBI Taxonomy" id="2909668"/>
    <lineage>
        <taxon>Bacteria</taxon>
        <taxon>Pseudomonadati</taxon>
        <taxon>Bacteroidota</taxon>
        <taxon>Flavobacteriia</taxon>
        <taxon>Flavobacteriales</taxon>
        <taxon>Flavobacteriaceae</taxon>
        <taxon>Gillisia</taxon>
    </lineage>
</organism>
<evidence type="ECO:0000256" key="11">
    <source>
        <dbReference type="SAM" id="Phobius"/>
    </source>
</evidence>
<dbReference type="PANTHER" id="PTHR43427">
    <property type="entry name" value="CHLORIDE CHANNEL PROTEIN CLC-E"/>
    <property type="match status" value="1"/>
</dbReference>
<evidence type="ECO:0000256" key="4">
    <source>
        <dbReference type="ARBA" id="ARBA00022989"/>
    </source>
</evidence>
<evidence type="ECO:0000256" key="9">
    <source>
        <dbReference type="ARBA" id="ARBA00023303"/>
    </source>
</evidence>
<accession>A0ABS9EBP7</accession>
<evidence type="ECO:0000259" key="12">
    <source>
        <dbReference type="PROSITE" id="PS51371"/>
    </source>
</evidence>
<dbReference type="InterPro" id="IPR046342">
    <property type="entry name" value="CBS_dom_sf"/>
</dbReference>
<feature type="transmembrane region" description="Helical" evidence="11">
    <location>
        <begin position="383"/>
        <end position="409"/>
    </location>
</feature>
<feature type="transmembrane region" description="Helical" evidence="11">
    <location>
        <begin position="322"/>
        <end position="345"/>
    </location>
</feature>
<evidence type="ECO:0000256" key="10">
    <source>
        <dbReference type="PROSITE-ProRule" id="PRU00703"/>
    </source>
</evidence>
<evidence type="ECO:0000256" key="5">
    <source>
        <dbReference type="ARBA" id="ARBA00023065"/>
    </source>
</evidence>
<evidence type="ECO:0000256" key="8">
    <source>
        <dbReference type="ARBA" id="ARBA00023214"/>
    </source>
</evidence>
<evidence type="ECO:0000256" key="7">
    <source>
        <dbReference type="ARBA" id="ARBA00023173"/>
    </source>
</evidence>
<feature type="transmembrane region" description="Helical" evidence="11">
    <location>
        <begin position="64"/>
        <end position="83"/>
    </location>
</feature>
<keyword evidence="4 11" id="KW-1133">Transmembrane helix</keyword>
<keyword evidence="5" id="KW-0406">Ion transport</keyword>
<feature type="transmembrane region" description="Helical" evidence="11">
    <location>
        <begin position="235"/>
        <end position="257"/>
    </location>
</feature>
<feature type="domain" description="CBS" evidence="12">
    <location>
        <begin position="537"/>
        <end position="594"/>
    </location>
</feature>
<evidence type="ECO:0000256" key="2">
    <source>
        <dbReference type="ARBA" id="ARBA00022448"/>
    </source>
</evidence>
<evidence type="ECO:0000256" key="3">
    <source>
        <dbReference type="ARBA" id="ARBA00022692"/>
    </source>
</evidence>
<evidence type="ECO:0000313" key="14">
    <source>
        <dbReference type="Proteomes" id="UP001179363"/>
    </source>
</evidence>
<name>A0ABS9EBP7_9FLAO</name>
<feature type="transmembrane region" description="Helical" evidence="11">
    <location>
        <begin position="352"/>
        <end position="371"/>
    </location>
</feature>
<sequence>MFPKTIPGLQRFLLWKTKHLSQQQFILILSAIIGFIAGLGAVAIKNATHFIQELLEGRLIINYHHAFYFIFPIIGLALTLLIIKYGFKKDIGHGIPSTLYAISKRKGIMRPFQMYASLFTAPLTVGFGGSVGLEGPTVATGASLGSNIARLFQMNQTSRTLLIGCAAAGAMSSIFKAPIAAIIFAIEVFSLDLTLVSMLPLLTASVSAILTSYFFFGSDIILPIKLQDDFIISEVPFYIILGILAALCSMYFTKVYFKIHELFKKISSPLTRLLIGGIGLGVIVYLIPPLYGEGYNVINNLLKENYMAALGTNFFNDFLDNIWIVVALLAGLVLFKIVATSLTFGAGGVGGIFAPVLFMGSAMGHCFALIVNNSGLLKNPISVSSFTMVGMAGLMAGVLHAPLTAIFLIAELTGGYELFVPLMITALISYLITNKFQPHSVYTMELAERGELLTHDKDQVVLTLMNIRQVIETNFVTLQSTMNLGDIIHKGVLKSSRNIFPVLDENNNFMGIILLDDIRPVMFKQDLYNKITVQELMQRAPEIIDIKKDRMKDIMEKFQESDAWNLPVVEDEKYIGFVSKSKLLTAYRQKLIEVTV</sequence>
<dbReference type="InterPro" id="IPR050368">
    <property type="entry name" value="ClC-type_chloride_channel"/>
</dbReference>
<keyword evidence="8" id="KW-0868">Chloride</keyword>
<keyword evidence="9" id="KW-0407">Ion channel</keyword>
<evidence type="ECO:0000256" key="1">
    <source>
        <dbReference type="ARBA" id="ARBA00004141"/>
    </source>
</evidence>
<gene>
    <name evidence="13" type="ORF">L1I30_01430</name>
</gene>
<feature type="transmembrane region" description="Helical" evidence="11">
    <location>
        <begin position="161"/>
        <end position="186"/>
    </location>
</feature>
<feature type="transmembrane region" description="Helical" evidence="11">
    <location>
        <begin position="25"/>
        <end position="44"/>
    </location>
</feature>
<feature type="transmembrane region" description="Helical" evidence="11">
    <location>
        <begin position="114"/>
        <end position="133"/>
    </location>
</feature>
<proteinExistence type="predicted"/>
<dbReference type="SUPFAM" id="SSF81340">
    <property type="entry name" value="Clc chloride channel"/>
    <property type="match status" value="1"/>
</dbReference>
<feature type="transmembrane region" description="Helical" evidence="11">
    <location>
        <begin position="416"/>
        <end position="433"/>
    </location>
</feature>
<dbReference type="Proteomes" id="UP001179363">
    <property type="component" value="Unassembled WGS sequence"/>
</dbReference>
<comment type="subcellular location">
    <subcellularLocation>
        <location evidence="1">Membrane</location>
        <topology evidence="1">Multi-pass membrane protein</topology>
    </subcellularLocation>
</comment>
<keyword evidence="3 11" id="KW-0812">Transmembrane</keyword>
<dbReference type="RefSeq" id="WP_236132464.1">
    <property type="nucleotide sequence ID" value="NZ_JAKGTH010000006.1"/>
</dbReference>
<dbReference type="Gene3D" id="3.10.580.10">
    <property type="entry name" value="CBS-domain"/>
    <property type="match status" value="1"/>
</dbReference>
<comment type="caution">
    <text evidence="13">The sequence shown here is derived from an EMBL/GenBank/DDBJ whole genome shotgun (WGS) entry which is preliminary data.</text>
</comment>
<evidence type="ECO:0000256" key="6">
    <source>
        <dbReference type="ARBA" id="ARBA00023136"/>
    </source>
</evidence>
<dbReference type="SUPFAM" id="SSF54631">
    <property type="entry name" value="CBS-domain pair"/>
    <property type="match status" value="1"/>
</dbReference>
<keyword evidence="6 11" id="KW-0472">Membrane</keyword>
<dbReference type="PRINTS" id="PR00762">
    <property type="entry name" value="CLCHANNEL"/>
</dbReference>
<feature type="domain" description="CBS" evidence="12">
    <location>
        <begin position="471"/>
        <end position="531"/>
    </location>
</feature>
<dbReference type="InterPro" id="IPR014743">
    <property type="entry name" value="Cl-channel_core"/>
</dbReference>